<gene>
    <name evidence="2" type="ORF">C7444_12317</name>
</gene>
<dbReference type="SUPFAM" id="SSF109604">
    <property type="entry name" value="HD-domain/PDEase-like"/>
    <property type="match status" value="1"/>
</dbReference>
<protein>
    <submittedName>
        <fullName evidence="2">HD-like signal output (HDOD) protein</fullName>
    </submittedName>
</protein>
<accession>A0A318GZ27</accession>
<reference evidence="2 3" key="1">
    <citation type="submission" date="2018-05" db="EMBL/GenBank/DDBJ databases">
        <title>Genomic Encyclopedia of Type Strains, Phase IV (KMG-IV): sequencing the most valuable type-strain genomes for metagenomic binning, comparative biology and taxonomic classification.</title>
        <authorList>
            <person name="Goeker M."/>
        </authorList>
    </citation>
    <scope>NUCLEOTIDE SEQUENCE [LARGE SCALE GENOMIC DNA]</scope>
    <source>
        <strain evidence="2 3">DSM 566</strain>
    </source>
</reference>
<dbReference type="PANTHER" id="PTHR33525:SF4">
    <property type="entry name" value="CYCLIC DI-GMP PHOSPHODIESTERASE CDGJ"/>
    <property type="match status" value="1"/>
</dbReference>
<proteinExistence type="predicted"/>
<feature type="domain" description="HDOD" evidence="1">
    <location>
        <begin position="17"/>
        <end position="207"/>
    </location>
</feature>
<dbReference type="InterPro" id="IPR013976">
    <property type="entry name" value="HDOD"/>
</dbReference>
<dbReference type="Proteomes" id="UP000247811">
    <property type="component" value="Unassembled WGS sequence"/>
</dbReference>
<comment type="caution">
    <text evidence="2">The sequence shown here is derived from an EMBL/GenBank/DDBJ whole genome shotgun (WGS) entry which is preliminary data.</text>
</comment>
<dbReference type="Pfam" id="PF08668">
    <property type="entry name" value="HDOD"/>
    <property type="match status" value="1"/>
</dbReference>
<name>A0A318GZ27_9BURK</name>
<evidence type="ECO:0000313" key="2">
    <source>
        <dbReference type="EMBL" id="PXW92766.1"/>
    </source>
</evidence>
<dbReference type="InterPro" id="IPR052340">
    <property type="entry name" value="RNase_Y/CdgJ"/>
</dbReference>
<evidence type="ECO:0000313" key="3">
    <source>
        <dbReference type="Proteomes" id="UP000247811"/>
    </source>
</evidence>
<dbReference type="AlphaFoldDB" id="A0A318GZ27"/>
<organism evidence="2 3">
    <name type="scientific">Sphaerotilus hippei</name>
    <dbReference type="NCBI Taxonomy" id="744406"/>
    <lineage>
        <taxon>Bacteria</taxon>
        <taxon>Pseudomonadati</taxon>
        <taxon>Pseudomonadota</taxon>
        <taxon>Betaproteobacteria</taxon>
        <taxon>Burkholderiales</taxon>
        <taxon>Sphaerotilaceae</taxon>
        <taxon>Sphaerotilus</taxon>
    </lineage>
</organism>
<dbReference type="Gene3D" id="1.10.3210.10">
    <property type="entry name" value="Hypothetical protein af1432"/>
    <property type="match status" value="1"/>
</dbReference>
<sequence length="273" mass="28793">MTTMNPALDLRNLDVDLPARPLTLVELLALLNRADSTIGDIAALVEADMALASAVVRTVNSAMFGLLRRVETVGEAVRYLGTREVAAITFEIALRAAFVPTPAMEAIWTRSSQAGLLMGRSAMALGLDPLQAHTAGLFARSGQAVLLVKLKTPYAELLQAHGHDRLQLAEAEQQQYGVTHAAYGSALCAAWGLAGDVVRYVRDHAHPAELAAAPGSPARRLLTLGLIVDDLLSGRTLPEAVATHTPGSGCTGDTLEGALARPWERLLTALAPA</sequence>
<dbReference type="EMBL" id="QJJS01000023">
    <property type="protein sequence ID" value="PXW92766.1"/>
    <property type="molecule type" value="Genomic_DNA"/>
</dbReference>
<dbReference type="PROSITE" id="PS51833">
    <property type="entry name" value="HDOD"/>
    <property type="match status" value="1"/>
</dbReference>
<keyword evidence="3" id="KW-1185">Reference proteome</keyword>
<dbReference type="PANTHER" id="PTHR33525">
    <property type="match status" value="1"/>
</dbReference>
<evidence type="ECO:0000259" key="1">
    <source>
        <dbReference type="PROSITE" id="PS51833"/>
    </source>
</evidence>